<dbReference type="InterPro" id="IPR050250">
    <property type="entry name" value="Macrolide_Exporter_MacB"/>
</dbReference>
<name>A0A1R0XNE6_9BACL</name>
<evidence type="ECO:0000256" key="1">
    <source>
        <dbReference type="ARBA" id="ARBA00004651"/>
    </source>
</evidence>
<accession>A0A1R0XNE6</accession>
<keyword evidence="4 7" id="KW-1133">Transmembrane helix</keyword>
<evidence type="ECO:0000256" key="6">
    <source>
        <dbReference type="ARBA" id="ARBA00038076"/>
    </source>
</evidence>
<feature type="transmembrane region" description="Helical" evidence="7">
    <location>
        <begin position="797"/>
        <end position="818"/>
    </location>
</feature>
<dbReference type="PANTHER" id="PTHR30572:SF4">
    <property type="entry name" value="ABC TRANSPORTER PERMEASE YTRF"/>
    <property type="match status" value="1"/>
</dbReference>
<feature type="transmembrane region" description="Helical" evidence="7">
    <location>
        <begin position="324"/>
        <end position="348"/>
    </location>
</feature>
<feature type="domain" description="ABC3 transporter permease C-terminal" evidence="8">
    <location>
        <begin position="708"/>
        <end position="825"/>
    </location>
</feature>
<evidence type="ECO:0000313" key="10">
    <source>
        <dbReference type="Proteomes" id="UP000187439"/>
    </source>
</evidence>
<evidence type="ECO:0000256" key="5">
    <source>
        <dbReference type="ARBA" id="ARBA00023136"/>
    </source>
</evidence>
<keyword evidence="5 7" id="KW-0472">Membrane</keyword>
<evidence type="ECO:0000256" key="2">
    <source>
        <dbReference type="ARBA" id="ARBA00022475"/>
    </source>
</evidence>
<evidence type="ECO:0000259" key="8">
    <source>
        <dbReference type="Pfam" id="PF02687"/>
    </source>
</evidence>
<evidence type="ECO:0000256" key="4">
    <source>
        <dbReference type="ARBA" id="ARBA00022989"/>
    </source>
</evidence>
<dbReference type="InterPro" id="IPR003838">
    <property type="entry name" value="ABC3_permease_C"/>
</dbReference>
<keyword evidence="3 7" id="KW-0812">Transmembrane</keyword>
<feature type="transmembrane region" description="Helical" evidence="7">
    <location>
        <begin position="360"/>
        <end position="382"/>
    </location>
</feature>
<sequence>MMFPNSNKPIVKKLTSRSLKANRTRNRFVILAIILTTWLITSFFSIGLSNYKTFEMQELKITGTMANAYLTSPSEQQINKLKELSYIKSIGLQSRVGNVIHTPEIGDLNLALLWYDPTEWTDMRKPVIDGLEGTYPEKENEIAVPLWILQSMGIDAPKIGMSLPLTYSGTRDGVKSQESNTFILSGWFTDYSHVRTGNTGAVLVSGAFATAHGVDLKNPKNATILFHEKNTDELLSRLQQDITLGESQKLEPVSYRSTTSSDRTATLIGYAGIILFVMLSGYLLIYNVLYISVSRDTRFYGLLRTLGTTQRQIKKIVRAQASRLALIAIPLGLAAGAVTSFVLVPLAMSTAELDTGVEISFHPLIFIGAALFAWLTTMFSAIKPASIAGKVSPIEAVRYTGTMVKAKKKRGTGGSKLHRLAWRNIFRVKKRAMVVFLSLFLGLTTFLVINTLVLSMSTDHFISEYMDNDFTLSNQTMSFGFEGEEKAKISEDMIKEIQDMKGVKEVFKAYIGMAEMKYDPKVFGKYVDEFAKSYHTERPADEQLAKGQGMFSMTRVTGLDSDQVRKLEEKLGFTVDMERFEKGEIALLDNFSLGGLKVGDPFQISPIKSEAAQSFEIGGLGDFSSLGSSHFVAPNVYISHTAIKKFMSNPLISKVYINADPKDWKQITDQLEGLIGGDGELKLESKLYMEKFMESAKLTFYIMGGGIALILILALIGILNYVNIMYTGVVARKLEFAVMESIGMTSKQMRKLLLYEGAGYAILSTLLISTIGTLISYGAYSLFSQEATYAVFSFPTLPLSIAIVLVFAVCLSVPLIAYKQIKKDSILERLRQME</sequence>
<dbReference type="Pfam" id="PF02687">
    <property type="entry name" value="FtsX"/>
    <property type="match status" value="2"/>
</dbReference>
<keyword evidence="2" id="KW-1003">Cell membrane</keyword>
<organism evidence="9 10">
    <name type="scientific">Paenibacillus odorifer</name>
    <dbReference type="NCBI Taxonomy" id="189426"/>
    <lineage>
        <taxon>Bacteria</taxon>
        <taxon>Bacillati</taxon>
        <taxon>Bacillota</taxon>
        <taxon>Bacilli</taxon>
        <taxon>Bacillales</taxon>
        <taxon>Paenibacillaceae</taxon>
        <taxon>Paenibacillus</taxon>
    </lineage>
</organism>
<feature type="transmembrane region" description="Helical" evidence="7">
    <location>
        <begin position="267"/>
        <end position="289"/>
    </location>
</feature>
<dbReference type="EMBL" id="MPTC01000028">
    <property type="protein sequence ID" value="OMD36640.1"/>
    <property type="molecule type" value="Genomic_DNA"/>
</dbReference>
<reference evidence="9 10" key="1">
    <citation type="submission" date="2016-10" db="EMBL/GenBank/DDBJ databases">
        <title>Paenibacillus species isolates.</title>
        <authorList>
            <person name="Beno S.M."/>
        </authorList>
    </citation>
    <scope>NUCLEOTIDE SEQUENCE [LARGE SCALE GENOMIC DNA]</scope>
    <source>
        <strain evidence="9 10">FSL H7-0710</strain>
    </source>
</reference>
<proteinExistence type="inferred from homology"/>
<evidence type="ECO:0000313" key="9">
    <source>
        <dbReference type="EMBL" id="OMD36640.1"/>
    </source>
</evidence>
<comment type="caution">
    <text evidence="9">The sequence shown here is derived from an EMBL/GenBank/DDBJ whole genome shotgun (WGS) entry which is preliminary data.</text>
</comment>
<comment type="similarity">
    <text evidence="6">Belongs to the ABC-4 integral membrane protein family.</text>
</comment>
<dbReference type="RefSeq" id="WP_076120933.1">
    <property type="nucleotide sequence ID" value="NZ_MPTC01000028.1"/>
</dbReference>
<dbReference type="AlphaFoldDB" id="A0A1R0XNE6"/>
<evidence type="ECO:0000256" key="7">
    <source>
        <dbReference type="SAM" id="Phobius"/>
    </source>
</evidence>
<dbReference type="Proteomes" id="UP000187439">
    <property type="component" value="Unassembled WGS sequence"/>
</dbReference>
<dbReference type="GO" id="GO:0022857">
    <property type="term" value="F:transmembrane transporter activity"/>
    <property type="evidence" value="ECO:0007669"/>
    <property type="project" value="TreeGrafter"/>
</dbReference>
<protein>
    <recommendedName>
        <fullName evidence="8">ABC3 transporter permease C-terminal domain-containing protein</fullName>
    </recommendedName>
</protein>
<feature type="transmembrane region" description="Helical" evidence="7">
    <location>
        <begin position="432"/>
        <end position="454"/>
    </location>
</feature>
<dbReference type="GO" id="GO:0005886">
    <property type="term" value="C:plasma membrane"/>
    <property type="evidence" value="ECO:0007669"/>
    <property type="project" value="UniProtKB-SubCell"/>
</dbReference>
<feature type="transmembrane region" description="Helical" evidence="7">
    <location>
        <begin position="752"/>
        <end position="777"/>
    </location>
</feature>
<feature type="transmembrane region" description="Helical" evidence="7">
    <location>
        <begin position="698"/>
        <end position="731"/>
    </location>
</feature>
<evidence type="ECO:0000256" key="3">
    <source>
        <dbReference type="ARBA" id="ARBA00022692"/>
    </source>
</evidence>
<dbReference type="OrthoDB" id="1694171at2"/>
<gene>
    <name evidence="9" type="ORF">BSK52_23825</name>
</gene>
<comment type="subcellular location">
    <subcellularLocation>
        <location evidence="1">Cell membrane</location>
        <topology evidence="1">Multi-pass membrane protein</topology>
    </subcellularLocation>
</comment>
<feature type="domain" description="ABC3 transporter permease C-terminal" evidence="8">
    <location>
        <begin position="273"/>
        <end position="393"/>
    </location>
</feature>
<dbReference type="PANTHER" id="PTHR30572">
    <property type="entry name" value="MEMBRANE COMPONENT OF TRANSPORTER-RELATED"/>
    <property type="match status" value="1"/>
</dbReference>